<dbReference type="PROSITE" id="PS51257">
    <property type="entry name" value="PROKAR_LIPOPROTEIN"/>
    <property type="match status" value="1"/>
</dbReference>
<feature type="signal peptide" evidence="1">
    <location>
        <begin position="1"/>
        <end position="30"/>
    </location>
</feature>
<dbReference type="InterPro" id="IPR000871">
    <property type="entry name" value="Beta-lactam_class-A"/>
</dbReference>
<feature type="domain" description="Beta-lactamase class A catalytic" evidence="2">
    <location>
        <begin position="182"/>
        <end position="283"/>
    </location>
</feature>
<organism evidence="4 5">
    <name type="scientific">Nonomuraea spiralis</name>
    <dbReference type="NCBI Taxonomy" id="46182"/>
    <lineage>
        <taxon>Bacteria</taxon>
        <taxon>Bacillati</taxon>
        <taxon>Actinomycetota</taxon>
        <taxon>Actinomycetes</taxon>
        <taxon>Streptosporangiales</taxon>
        <taxon>Streptosporangiaceae</taxon>
        <taxon>Nonomuraea</taxon>
    </lineage>
</organism>
<dbReference type="InterPro" id="IPR040846">
    <property type="entry name" value="ORF_12_N"/>
</dbReference>
<dbReference type="SUPFAM" id="SSF56601">
    <property type="entry name" value="beta-lactamase/transpeptidase-like"/>
    <property type="match status" value="1"/>
</dbReference>
<dbReference type="GO" id="GO:0016787">
    <property type="term" value="F:hydrolase activity"/>
    <property type="evidence" value="ECO:0007669"/>
    <property type="project" value="UniProtKB-KW"/>
</dbReference>
<evidence type="ECO:0000259" key="2">
    <source>
        <dbReference type="Pfam" id="PF13354"/>
    </source>
</evidence>
<dbReference type="PANTHER" id="PTHR35333">
    <property type="entry name" value="BETA-LACTAMASE"/>
    <property type="match status" value="1"/>
</dbReference>
<evidence type="ECO:0000256" key="1">
    <source>
        <dbReference type="SAM" id="SignalP"/>
    </source>
</evidence>
<keyword evidence="5" id="KW-1185">Reference proteome</keyword>
<protein>
    <submittedName>
        <fullName evidence="4">Serine hydrolase</fullName>
    </submittedName>
</protein>
<gene>
    <name evidence="4" type="ORF">ACFFV7_07385</name>
</gene>
<dbReference type="Pfam" id="PF18042">
    <property type="entry name" value="ORF_12_N"/>
    <property type="match status" value="1"/>
</dbReference>
<dbReference type="InterPro" id="IPR012338">
    <property type="entry name" value="Beta-lactam/transpept-like"/>
</dbReference>
<keyword evidence="4" id="KW-0378">Hydrolase</keyword>
<evidence type="ECO:0000313" key="4">
    <source>
        <dbReference type="EMBL" id="MFB9201009.1"/>
    </source>
</evidence>
<dbReference type="RefSeq" id="WP_189646846.1">
    <property type="nucleotide sequence ID" value="NZ_BMRC01000003.1"/>
</dbReference>
<reference evidence="4 5" key="1">
    <citation type="submission" date="2024-09" db="EMBL/GenBank/DDBJ databases">
        <authorList>
            <person name="Sun Q."/>
            <person name="Mori K."/>
        </authorList>
    </citation>
    <scope>NUCLEOTIDE SEQUENCE [LARGE SCALE GENOMIC DNA]</scope>
    <source>
        <strain evidence="4 5">CCM 3426</strain>
    </source>
</reference>
<sequence length="450" mass="48304">MSHHRFPVLATAVLAAAVTACATQPVPALATVSAAPTSTPAARAAVEIPDTPAGRQLTWLLDAVNRLPISDAELAGHFAPTFLQHIPPAQLNQALAGFGGMRLDRLDQAQERSLSATVAAGGKAFTLALGVDGTGKVDYIQFTATAPASWSELDRRLRQAAPRAGFLAAEVTGDGRCRPVHAVAGEKSFPLGSMFKLYVLGAVAERIRSGAFGWDTKLTIRPELKSLPSGELQDRPDNSEVTVLEAARLMISISDNTATDLLIDKAGRRTVERVMRSWGGDRRNVPFLTTRELFVLKGADYPRHAERYLSLGTSARRAYLDKVVGKVPLSKVRPWSEPRDLDRLEWFATPVQVCRAYSGLAGLKDARVGEILSIADAGLRLDKAQWPRVWHKGGSEPGLLAMSFLARTAGGRTYVMSTSAVNPAAPFDQGPVAQELLALTRGAFALVKNS</sequence>
<evidence type="ECO:0000313" key="5">
    <source>
        <dbReference type="Proteomes" id="UP001589647"/>
    </source>
</evidence>
<keyword evidence="1" id="KW-0732">Signal</keyword>
<comment type="caution">
    <text evidence="4">The sequence shown here is derived from an EMBL/GenBank/DDBJ whole genome shotgun (WGS) entry which is preliminary data.</text>
</comment>
<dbReference type="Proteomes" id="UP001589647">
    <property type="component" value="Unassembled WGS sequence"/>
</dbReference>
<dbReference type="Pfam" id="PF13354">
    <property type="entry name" value="Beta-lactamase2"/>
    <property type="match status" value="1"/>
</dbReference>
<evidence type="ECO:0000259" key="3">
    <source>
        <dbReference type="Pfam" id="PF18042"/>
    </source>
</evidence>
<accession>A0ABV5I901</accession>
<dbReference type="Gene3D" id="3.40.710.10">
    <property type="entry name" value="DD-peptidase/beta-lactamase superfamily"/>
    <property type="match status" value="1"/>
</dbReference>
<dbReference type="PANTHER" id="PTHR35333:SF5">
    <property type="entry name" value="CONSERVED LIPOPROTEIN LPQF-RELATED"/>
    <property type="match status" value="1"/>
</dbReference>
<proteinExistence type="predicted"/>
<dbReference type="Gene3D" id="3.10.450.280">
    <property type="match status" value="1"/>
</dbReference>
<feature type="domain" description="ORF 12 gene product N-terminal" evidence="3">
    <location>
        <begin position="48"/>
        <end position="137"/>
    </location>
</feature>
<name>A0ABV5I901_9ACTN</name>
<dbReference type="InterPro" id="IPR045155">
    <property type="entry name" value="Beta-lactam_cat"/>
</dbReference>
<feature type="chain" id="PRO_5046751211" evidence="1">
    <location>
        <begin position="31"/>
        <end position="450"/>
    </location>
</feature>
<dbReference type="EMBL" id="JBHMEI010000003">
    <property type="protein sequence ID" value="MFB9201009.1"/>
    <property type="molecule type" value="Genomic_DNA"/>
</dbReference>